<feature type="transmembrane region" description="Helical" evidence="5">
    <location>
        <begin position="156"/>
        <end position="177"/>
    </location>
</feature>
<dbReference type="InterPro" id="IPR017871">
    <property type="entry name" value="ABC_transporter-like_CS"/>
</dbReference>
<dbReference type="PROSITE" id="PS00211">
    <property type="entry name" value="ABC_TRANSPORTER_1"/>
    <property type="match status" value="1"/>
</dbReference>
<evidence type="ECO:0000259" key="7">
    <source>
        <dbReference type="PROSITE" id="PS50929"/>
    </source>
</evidence>
<evidence type="ECO:0000256" key="1">
    <source>
        <dbReference type="ARBA" id="ARBA00004651"/>
    </source>
</evidence>
<dbReference type="SUPFAM" id="SSF90123">
    <property type="entry name" value="ABC transporter transmembrane region"/>
    <property type="match status" value="1"/>
</dbReference>
<dbReference type="CDD" id="cd07346">
    <property type="entry name" value="ABC_6TM_exporters"/>
    <property type="match status" value="1"/>
</dbReference>
<gene>
    <name evidence="8" type="ORF">QFZ49_005700</name>
</gene>
<evidence type="ECO:0000256" key="3">
    <source>
        <dbReference type="ARBA" id="ARBA00022989"/>
    </source>
</evidence>
<keyword evidence="2 5" id="KW-0812">Transmembrane</keyword>
<protein>
    <submittedName>
        <fullName evidence="8">ABC-type multidrug transport system fused ATPase/permease subunit</fullName>
    </submittedName>
</protein>
<keyword evidence="9" id="KW-1185">Reference proteome</keyword>
<dbReference type="Gene3D" id="1.20.1560.10">
    <property type="entry name" value="ABC transporter type 1, transmembrane domain"/>
    <property type="match status" value="1"/>
</dbReference>
<dbReference type="InterPro" id="IPR036640">
    <property type="entry name" value="ABC1_TM_sf"/>
</dbReference>
<dbReference type="SUPFAM" id="SSF52540">
    <property type="entry name" value="P-loop containing nucleoside triphosphate hydrolases"/>
    <property type="match status" value="1"/>
</dbReference>
<organism evidence="8 9">
    <name type="scientific">Streptomyces turgidiscabies</name>
    <dbReference type="NCBI Taxonomy" id="85558"/>
    <lineage>
        <taxon>Bacteria</taxon>
        <taxon>Bacillati</taxon>
        <taxon>Actinomycetota</taxon>
        <taxon>Actinomycetes</taxon>
        <taxon>Kitasatosporales</taxon>
        <taxon>Streptomycetaceae</taxon>
        <taxon>Streptomyces</taxon>
    </lineage>
</organism>
<feature type="transmembrane region" description="Helical" evidence="5">
    <location>
        <begin position="183"/>
        <end position="201"/>
    </location>
</feature>
<keyword evidence="4 5" id="KW-0472">Membrane</keyword>
<evidence type="ECO:0000259" key="6">
    <source>
        <dbReference type="PROSITE" id="PS50893"/>
    </source>
</evidence>
<dbReference type="Pfam" id="PF00664">
    <property type="entry name" value="ABC_membrane"/>
    <property type="match status" value="1"/>
</dbReference>
<dbReference type="InterPro" id="IPR003439">
    <property type="entry name" value="ABC_transporter-like_ATP-bd"/>
</dbReference>
<evidence type="ECO:0000313" key="9">
    <source>
        <dbReference type="Proteomes" id="UP001223072"/>
    </source>
</evidence>
<sequence length="616" mass="65747">MRDASHWDVMKIQDLPYPDPGEPDARSGPRFLWWLFRNQLGGQFSSLAWGLVHFVAVSGLPFGVGFAVQAVVDRSGGRLALAGGLMVLCGVAIALGDSMLHRAAVTNWITAAARVQQLLARRTARLGSALTRRVAAGEIVAVSTGDVEKIGWFVEALSRFTAAALTVVLVCVGLYVYQPALGIVVAVGVPVLALAVLPLLPRATRRADFQREKAGRATELATDTVAGLRVLRGIGGEELFLDRYRRASQEVRHAAVRSARMWALISAVQVLLPGVLMITVVWHGVHLAERGRITVGELVTVYSAVMLMAYPLRHFEEIAMAYSFSRPSAKRAARVLSLERATDTTGTREAVVPTGDLYDPATGLLAPAGCLTAVVCGDPDAAGLLAERLGGHPSEEGTSALLGGVPLDELPLSSTRTAVLVQDKDPVLLSGSLRELLDVPSSGAVSAADALAAAQCGDVLEALVQGSLDAEDPLDARITERGRSLSGGQRQRLALARSLITDPEVLVLDEPTSAVDSHTEARIANGVRELRTGRTTVVFTSSPLLLDHADRVVLVHEGEVAAVGVHRELVHKEPRYRAVVTRETEDEAATGRELDDLGELQELEELEELKEIGETA</sequence>
<feature type="transmembrane region" description="Helical" evidence="5">
    <location>
        <begin position="262"/>
        <end position="285"/>
    </location>
</feature>
<dbReference type="InterPro" id="IPR027417">
    <property type="entry name" value="P-loop_NTPase"/>
</dbReference>
<dbReference type="Pfam" id="PF00005">
    <property type="entry name" value="ABC_tran"/>
    <property type="match status" value="1"/>
</dbReference>
<dbReference type="PROSITE" id="PS50893">
    <property type="entry name" value="ABC_TRANSPORTER_2"/>
    <property type="match status" value="1"/>
</dbReference>
<evidence type="ECO:0000313" key="8">
    <source>
        <dbReference type="EMBL" id="MDQ0935728.1"/>
    </source>
</evidence>
<dbReference type="PANTHER" id="PTHR43394">
    <property type="entry name" value="ATP-DEPENDENT PERMEASE MDL1, MITOCHONDRIAL"/>
    <property type="match status" value="1"/>
</dbReference>
<comment type="caution">
    <text evidence="8">The sequence shown here is derived from an EMBL/GenBank/DDBJ whole genome shotgun (WGS) entry which is preliminary data.</text>
</comment>
<feature type="domain" description="ABC transmembrane type-1" evidence="7">
    <location>
        <begin position="46"/>
        <end position="315"/>
    </location>
</feature>
<dbReference type="PANTHER" id="PTHR43394:SF1">
    <property type="entry name" value="ATP-BINDING CASSETTE SUB-FAMILY B MEMBER 10, MITOCHONDRIAL"/>
    <property type="match status" value="1"/>
</dbReference>
<evidence type="ECO:0000256" key="2">
    <source>
        <dbReference type="ARBA" id="ARBA00022692"/>
    </source>
</evidence>
<evidence type="ECO:0000256" key="5">
    <source>
        <dbReference type="SAM" id="Phobius"/>
    </source>
</evidence>
<feature type="transmembrane region" description="Helical" evidence="5">
    <location>
        <begin position="78"/>
        <end position="96"/>
    </location>
</feature>
<feature type="transmembrane region" description="Helical" evidence="5">
    <location>
        <begin position="47"/>
        <end position="72"/>
    </location>
</feature>
<reference evidence="8 9" key="1">
    <citation type="submission" date="2023-07" db="EMBL/GenBank/DDBJ databases">
        <title>Comparative genomics of wheat-associated soil bacteria to identify genetic determinants of phenazine resistance.</title>
        <authorList>
            <person name="Mouncey N."/>
        </authorList>
    </citation>
    <scope>NUCLEOTIDE SEQUENCE [LARGE SCALE GENOMIC DNA]</scope>
    <source>
        <strain evidence="8 9">W2I16</strain>
    </source>
</reference>
<dbReference type="PROSITE" id="PS50929">
    <property type="entry name" value="ABC_TM1F"/>
    <property type="match status" value="1"/>
</dbReference>
<dbReference type="Proteomes" id="UP001223072">
    <property type="component" value="Unassembled WGS sequence"/>
</dbReference>
<accession>A0ABU0RVK5</accession>
<dbReference type="InterPro" id="IPR039421">
    <property type="entry name" value="Type_1_exporter"/>
</dbReference>
<proteinExistence type="predicted"/>
<dbReference type="EMBL" id="JAUSZS010000007">
    <property type="protein sequence ID" value="MDQ0935728.1"/>
    <property type="molecule type" value="Genomic_DNA"/>
</dbReference>
<dbReference type="InterPro" id="IPR011527">
    <property type="entry name" value="ABC1_TM_dom"/>
</dbReference>
<dbReference type="Gene3D" id="3.40.50.300">
    <property type="entry name" value="P-loop containing nucleotide triphosphate hydrolases"/>
    <property type="match status" value="1"/>
</dbReference>
<evidence type="ECO:0000256" key="4">
    <source>
        <dbReference type="ARBA" id="ARBA00023136"/>
    </source>
</evidence>
<feature type="domain" description="ABC transporter" evidence="6">
    <location>
        <begin position="333"/>
        <end position="582"/>
    </location>
</feature>
<comment type="subcellular location">
    <subcellularLocation>
        <location evidence="1">Cell membrane</location>
        <topology evidence="1">Multi-pass membrane protein</topology>
    </subcellularLocation>
</comment>
<name>A0ABU0RVK5_9ACTN</name>
<keyword evidence="3 5" id="KW-1133">Transmembrane helix</keyword>